<evidence type="ECO:0000259" key="2">
    <source>
        <dbReference type="PROSITE" id="PS50885"/>
    </source>
</evidence>
<feature type="transmembrane region" description="Helical" evidence="1">
    <location>
        <begin position="469"/>
        <end position="494"/>
    </location>
</feature>
<dbReference type="PROSITE" id="PS50885">
    <property type="entry name" value="HAMP"/>
    <property type="match status" value="2"/>
</dbReference>
<feature type="domain" description="HAMP" evidence="2">
    <location>
        <begin position="487"/>
        <end position="540"/>
    </location>
</feature>
<feature type="non-terminal residue" evidence="3">
    <location>
        <position position="602"/>
    </location>
</feature>
<organism evidence="3 4">
    <name type="scientific">Rhodovulum viride</name>
    <dbReference type="NCBI Taxonomy" id="1231134"/>
    <lineage>
        <taxon>Bacteria</taxon>
        <taxon>Pseudomonadati</taxon>
        <taxon>Pseudomonadota</taxon>
        <taxon>Alphaproteobacteria</taxon>
        <taxon>Rhodobacterales</taxon>
        <taxon>Paracoccaceae</taxon>
        <taxon>Rhodovulum</taxon>
    </lineage>
</organism>
<keyword evidence="1" id="KW-0472">Membrane</keyword>
<feature type="domain" description="HAMP" evidence="2">
    <location>
        <begin position="557"/>
        <end position="602"/>
    </location>
</feature>
<gene>
    <name evidence="3" type="ORF">BYZ73_15780</name>
</gene>
<dbReference type="EMBL" id="MUAV01000021">
    <property type="protein sequence ID" value="RAP40265.1"/>
    <property type="molecule type" value="Genomic_DNA"/>
</dbReference>
<sequence>MLKFVSTVFGSIALKFASALVLMGAMTAAAIVISTMVFDSLSAQIDKLVSDDLPGIRDSVTVIEHTGDIRDSLSEMLMARNIEGVETGFKDFGGESKDMLAAVNALSPEDRKAFLPMLVALADKAQQMRKALERRFASQTLLQNQLSEFGAQVGEIQEALSTMTEDAVYDMNLAGDQTIESVSDTLDTLVHSDFNSTALILQARAEINLLSGVALALARQEDPALAAILRDLATASLRKLEGLLSDLDAAGTIPDYLPILTETRAAFASSANAGFRARAGYTEEVMRLRDASNIALSSAIDDLTFKLMIGAEDTAVFNREAIHRLLSNEVQQIRDASDVDLAVKTLIASAYLGATAKDSAEADAAQDQILAARDALTDLAGRVYLNSGLQTMIDGIVAFADPETGVVANRRAWLAAQREAEDASRDAYDRLRDIASVASKQGTTAIAAVGDIGAAILAEAGDAKDRLKLVTVGSVAIFIAAPILTWLLIIWPMARLVRVTGRLARGELAEVKGFGIFGGEIAGMAASLLVFREGLAERERMQQAERAAEQERQARAAEQQAVVSKLASALQALSGGDLTSRIDERFAEDYERLRSDFNATVD</sequence>
<keyword evidence="4" id="KW-1185">Reference proteome</keyword>
<feature type="transmembrane region" description="Helical" evidence="1">
    <location>
        <begin position="12"/>
        <end position="38"/>
    </location>
</feature>
<dbReference type="Proteomes" id="UP000248659">
    <property type="component" value="Unassembled WGS sequence"/>
</dbReference>
<keyword evidence="1" id="KW-1133">Transmembrane helix</keyword>
<keyword evidence="1" id="KW-0812">Transmembrane</keyword>
<name>A0ABX9DFB4_9RHOB</name>
<reference evidence="3 4" key="1">
    <citation type="submission" date="2017-01" db="EMBL/GenBank/DDBJ databases">
        <title>Genome sequence of Rhodovulum viride JA756.</title>
        <authorList>
            <person name="Lakshmi K.V."/>
            <person name="Tushar L.D."/>
            <person name="Sasikala C."/>
            <person name="Venkataramana C."/>
        </authorList>
    </citation>
    <scope>NUCLEOTIDE SEQUENCE [LARGE SCALE GENOMIC DNA]</scope>
    <source>
        <strain evidence="3 4">JA756</strain>
    </source>
</reference>
<evidence type="ECO:0000313" key="3">
    <source>
        <dbReference type="EMBL" id="RAP40265.1"/>
    </source>
</evidence>
<evidence type="ECO:0000256" key="1">
    <source>
        <dbReference type="SAM" id="Phobius"/>
    </source>
</evidence>
<dbReference type="RefSeq" id="WP_146746317.1">
    <property type="nucleotide sequence ID" value="NZ_MUAV01000021.1"/>
</dbReference>
<evidence type="ECO:0000313" key="4">
    <source>
        <dbReference type="Proteomes" id="UP000248659"/>
    </source>
</evidence>
<proteinExistence type="predicted"/>
<protein>
    <recommendedName>
        <fullName evidence="2">HAMP domain-containing protein</fullName>
    </recommendedName>
</protein>
<accession>A0ABX9DFB4</accession>
<comment type="caution">
    <text evidence="3">The sequence shown here is derived from an EMBL/GenBank/DDBJ whole genome shotgun (WGS) entry which is preliminary data.</text>
</comment>
<dbReference type="InterPro" id="IPR003660">
    <property type="entry name" value="HAMP_dom"/>
</dbReference>